<dbReference type="PROSITE" id="PS51109">
    <property type="entry name" value="G5"/>
    <property type="match status" value="1"/>
</dbReference>
<proteinExistence type="predicted"/>
<dbReference type="AlphaFoldDB" id="A0A412Z548"/>
<evidence type="ECO:0000256" key="1">
    <source>
        <dbReference type="ARBA" id="ARBA00022729"/>
    </source>
</evidence>
<dbReference type="Pfam" id="PF04294">
    <property type="entry name" value="VanW"/>
    <property type="match status" value="1"/>
</dbReference>
<keyword evidence="1" id="KW-0732">Signal</keyword>
<evidence type="ECO:0000313" key="4">
    <source>
        <dbReference type="EMBL" id="RGV74988.1"/>
    </source>
</evidence>
<organism evidence="4 5">
    <name type="scientific">Enterocloster bolteae</name>
    <dbReference type="NCBI Taxonomy" id="208479"/>
    <lineage>
        <taxon>Bacteria</taxon>
        <taxon>Bacillati</taxon>
        <taxon>Bacillota</taxon>
        <taxon>Clostridia</taxon>
        <taxon>Lachnospirales</taxon>
        <taxon>Lachnospiraceae</taxon>
        <taxon>Enterocloster</taxon>
    </lineage>
</organism>
<feature type="region of interest" description="Disordered" evidence="2">
    <location>
        <begin position="466"/>
        <end position="505"/>
    </location>
</feature>
<gene>
    <name evidence="4" type="ORF">DWW02_16815</name>
</gene>
<feature type="domain" description="G5" evidence="3">
    <location>
        <begin position="390"/>
        <end position="470"/>
    </location>
</feature>
<comment type="caution">
    <text evidence="4">The sequence shown here is derived from an EMBL/GenBank/DDBJ whole genome shotgun (WGS) entry which is preliminary data.</text>
</comment>
<dbReference type="EMBL" id="QRZM01000006">
    <property type="protein sequence ID" value="RGV74988.1"/>
    <property type="molecule type" value="Genomic_DNA"/>
</dbReference>
<dbReference type="Proteomes" id="UP000284543">
    <property type="component" value="Unassembled WGS sequence"/>
</dbReference>
<dbReference type="PANTHER" id="PTHR35788">
    <property type="entry name" value="EXPORTED PROTEIN-RELATED"/>
    <property type="match status" value="1"/>
</dbReference>
<sequence>MNRSRARAIRRKYQRRTRVTVQKAWILSALAAAVIVYGAAAVIREKGREAKGTQVSIETPDSTQMPEALETEFLKDVRVGTLNLSGLTMEQAVSRVRETYRWDMRIRNGEESVSLEDLAGPQLEEILETIEHGDKDKPQSYELDYGRMEQAFAQQAAELAQEWDRGAVDSQMESFDKETKTYRYTEERYGRSLKQEQLVEELMEAVRKGEFTTETEAPFDSIAPKRTAAQARDQYKVIGTFSTTTTDNKNRNQNIRLAADAIDGVVLKPGEEFSFNLATGNRTSEKGYQPAGAYRNGVLIEEPGGGVCQVSTTLYHAIINSGYKTTERNFHSFAPGYIDKGQDAMVSFDGYAGPDLKFVNTQNTSIGLRASFDGKQLKLSIVGLPLLEENERISMRSEKIRELEPPAPVYEENPELAYGEEKIVEQAQPGSVWKSYRIRTKNGQVEEETFLYTSTYKAKPAKIQRNSAALPPSQELPQTDGGENLQEGQTEEAAAEGEVIMPFGS</sequence>
<dbReference type="Pfam" id="PF07501">
    <property type="entry name" value="G5"/>
    <property type="match status" value="1"/>
</dbReference>
<evidence type="ECO:0000313" key="5">
    <source>
        <dbReference type="Proteomes" id="UP000284543"/>
    </source>
</evidence>
<reference evidence="4 5" key="1">
    <citation type="submission" date="2018-08" db="EMBL/GenBank/DDBJ databases">
        <title>A genome reference for cultivated species of the human gut microbiota.</title>
        <authorList>
            <person name="Zou Y."/>
            <person name="Xue W."/>
            <person name="Luo G."/>
        </authorList>
    </citation>
    <scope>NUCLEOTIDE SEQUENCE [LARGE SCALE GENOMIC DNA]</scope>
    <source>
        <strain evidence="4 5">AF14-18</strain>
    </source>
</reference>
<protein>
    <recommendedName>
        <fullName evidence="3">G5 domain-containing protein</fullName>
    </recommendedName>
</protein>
<evidence type="ECO:0000259" key="3">
    <source>
        <dbReference type="PROSITE" id="PS51109"/>
    </source>
</evidence>
<accession>A0A412Z548</accession>
<dbReference type="RefSeq" id="WP_117627472.1">
    <property type="nucleotide sequence ID" value="NZ_CAUHGS010000013.1"/>
</dbReference>
<dbReference type="InterPro" id="IPR011098">
    <property type="entry name" value="G5_dom"/>
</dbReference>
<dbReference type="InterPro" id="IPR007391">
    <property type="entry name" value="Vancomycin_resist_VanW"/>
</dbReference>
<dbReference type="InterPro" id="IPR052913">
    <property type="entry name" value="Glycopeptide_resist_protein"/>
</dbReference>
<evidence type="ECO:0000256" key="2">
    <source>
        <dbReference type="SAM" id="MobiDB-lite"/>
    </source>
</evidence>
<dbReference type="Gene3D" id="2.20.230.10">
    <property type="entry name" value="Resuscitation-promoting factor rpfb"/>
    <property type="match status" value="1"/>
</dbReference>
<dbReference type="SMART" id="SM01208">
    <property type="entry name" value="G5"/>
    <property type="match status" value="1"/>
</dbReference>
<dbReference type="PANTHER" id="PTHR35788:SF1">
    <property type="entry name" value="EXPORTED PROTEIN"/>
    <property type="match status" value="1"/>
</dbReference>
<name>A0A412Z548_9FIRM</name>